<gene>
    <name evidence="2" type="ORF">HPS56_04530</name>
    <name evidence="3" type="ORF">HPS56_04565</name>
</gene>
<feature type="signal peptide" evidence="1">
    <location>
        <begin position="1"/>
        <end position="21"/>
    </location>
</feature>
<feature type="chain" id="PRO_5045033921" evidence="1">
    <location>
        <begin position="22"/>
        <end position="123"/>
    </location>
</feature>
<evidence type="ECO:0000313" key="3">
    <source>
        <dbReference type="EMBL" id="NPD91632.1"/>
    </source>
</evidence>
<comment type="caution">
    <text evidence="2">The sequence shown here is derived from an EMBL/GenBank/DDBJ whole genome shotgun (WGS) entry which is preliminary data.</text>
</comment>
<dbReference type="RefSeq" id="WP_172274557.1">
    <property type="nucleotide sequence ID" value="NZ_CASGMU010000018.1"/>
</dbReference>
<keyword evidence="1" id="KW-0732">Signal</keyword>
<evidence type="ECO:0000313" key="2">
    <source>
        <dbReference type="EMBL" id="NPD91625.1"/>
    </source>
</evidence>
<sequence length="123" mass="13694">MRKQTLIMCLAVFSMSLGMFAGPTITKDKTSNENKPRNEAATDTTTVIGFDGYNTVEIDFNKESDGVKIKIYQRDSLVYEDTDNVKAGTTLCYTIGNTKDKVFDIVVESNGKEEASESIMVHY</sequence>
<name>A0ABX2AKJ4_9BACT</name>
<reference evidence="2 4" key="1">
    <citation type="submission" date="2020-05" db="EMBL/GenBank/DDBJ databases">
        <title>Distinct polysaccharide utilization as determinants for interspecies competition between intestinal Prevotella spp.</title>
        <authorList>
            <person name="Galvez E.J.C."/>
            <person name="Iljazovic A."/>
            <person name="Strowig T."/>
        </authorList>
    </citation>
    <scope>NUCLEOTIDE SEQUENCE [LARGE SCALE GENOMIC DNA]</scope>
    <source>
        <strain evidence="2 4">PMUR</strain>
    </source>
</reference>
<dbReference type="EMBL" id="JABKKF010000003">
    <property type="protein sequence ID" value="NPD91625.1"/>
    <property type="molecule type" value="Genomic_DNA"/>
</dbReference>
<protein>
    <submittedName>
        <fullName evidence="2">Uncharacterized protein</fullName>
    </submittedName>
</protein>
<evidence type="ECO:0000256" key="1">
    <source>
        <dbReference type="SAM" id="SignalP"/>
    </source>
</evidence>
<organism evidence="2 4">
    <name type="scientific">Xylanibacter muris</name>
    <dbReference type="NCBI Taxonomy" id="2736290"/>
    <lineage>
        <taxon>Bacteria</taxon>
        <taxon>Pseudomonadati</taxon>
        <taxon>Bacteroidota</taxon>
        <taxon>Bacteroidia</taxon>
        <taxon>Bacteroidales</taxon>
        <taxon>Prevotellaceae</taxon>
        <taxon>Xylanibacter</taxon>
    </lineage>
</organism>
<evidence type="ECO:0000313" key="4">
    <source>
        <dbReference type="Proteomes" id="UP000714420"/>
    </source>
</evidence>
<proteinExistence type="predicted"/>
<accession>A0ABX2AKJ4</accession>
<keyword evidence="4" id="KW-1185">Reference proteome</keyword>
<dbReference type="Proteomes" id="UP000714420">
    <property type="component" value="Unassembled WGS sequence"/>
</dbReference>
<dbReference type="EMBL" id="JABKKF010000003">
    <property type="protein sequence ID" value="NPD91632.1"/>
    <property type="molecule type" value="Genomic_DNA"/>
</dbReference>